<gene>
    <name evidence="1" type="ORF">ACJRO7_026909</name>
</gene>
<evidence type="ECO:0000313" key="1">
    <source>
        <dbReference type="EMBL" id="KAL3729836.1"/>
    </source>
</evidence>
<name>A0ABD3JZR6_EUCGL</name>
<dbReference type="AlphaFoldDB" id="A0ABD3JZR6"/>
<evidence type="ECO:0000313" key="2">
    <source>
        <dbReference type="Proteomes" id="UP001634007"/>
    </source>
</evidence>
<dbReference type="EMBL" id="JBJKBG010000007">
    <property type="protein sequence ID" value="KAL3729836.1"/>
    <property type="molecule type" value="Genomic_DNA"/>
</dbReference>
<proteinExistence type="predicted"/>
<accession>A0ABD3JZR6</accession>
<protein>
    <submittedName>
        <fullName evidence="1">Uncharacterized protein</fullName>
    </submittedName>
</protein>
<dbReference type="Proteomes" id="UP001634007">
    <property type="component" value="Unassembled WGS sequence"/>
</dbReference>
<keyword evidence="2" id="KW-1185">Reference proteome</keyword>
<organism evidence="1 2">
    <name type="scientific">Eucalyptus globulus</name>
    <name type="common">Tasmanian blue gum</name>
    <dbReference type="NCBI Taxonomy" id="34317"/>
    <lineage>
        <taxon>Eukaryota</taxon>
        <taxon>Viridiplantae</taxon>
        <taxon>Streptophyta</taxon>
        <taxon>Embryophyta</taxon>
        <taxon>Tracheophyta</taxon>
        <taxon>Spermatophyta</taxon>
        <taxon>Magnoliopsida</taxon>
        <taxon>eudicotyledons</taxon>
        <taxon>Gunneridae</taxon>
        <taxon>Pentapetalae</taxon>
        <taxon>rosids</taxon>
        <taxon>malvids</taxon>
        <taxon>Myrtales</taxon>
        <taxon>Myrtaceae</taxon>
        <taxon>Myrtoideae</taxon>
        <taxon>Eucalypteae</taxon>
        <taxon>Eucalyptus</taxon>
    </lineage>
</organism>
<sequence length="109" mass="12471">MEWGESWGLESKMEKKTRERYFAEPPRLYQLPSLPLVSSPSHMHTQPSTLLLLLVRRRTLQFPPFSFMRIPVLVDPSSSLSPSDCVALLQLDWGSALGEDDSHRFVPCD</sequence>
<comment type="caution">
    <text evidence="1">The sequence shown here is derived from an EMBL/GenBank/DDBJ whole genome shotgun (WGS) entry which is preliminary data.</text>
</comment>
<reference evidence="1 2" key="1">
    <citation type="submission" date="2024-11" db="EMBL/GenBank/DDBJ databases">
        <title>Chromosome-level genome assembly of Eucalyptus globulus Labill. provides insights into its genome evolution.</title>
        <authorList>
            <person name="Li X."/>
        </authorList>
    </citation>
    <scope>NUCLEOTIDE SEQUENCE [LARGE SCALE GENOMIC DNA]</scope>
    <source>
        <strain evidence="1">CL2024</strain>
        <tissue evidence="1">Fresh tender leaves</tissue>
    </source>
</reference>